<dbReference type="OrthoDB" id="2831684at2759"/>
<evidence type="ECO:0000313" key="2">
    <source>
        <dbReference type="EMBL" id="EON66720.1"/>
    </source>
</evidence>
<gene>
    <name evidence="2" type="ORF">W97_05966</name>
</gene>
<dbReference type="EMBL" id="JH767582">
    <property type="protein sequence ID" value="EON66720.1"/>
    <property type="molecule type" value="Genomic_DNA"/>
</dbReference>
<dbReference type="Proteomes" id="UP000016924">
    <property type="component" value="Unassembled WGS sequence"/>
</dbReference>
<evidence type="ECO:0000259" key="1">
    <source>
        <dbReference type="Pfam" id="PF16862"/>
    </source>
</evidence>
<dbReference type="eggNOG" id="ENOG502QW09">
    <property type="taxonomic scope" value="Eukaryota"/>
</dbReference>
<sequence>MTVAGVANTFGAALWGEDYLLYCASQDIKRVFLHQGTDYRYSAWQTISTPKTPKGTKPPYYGSIAVAAMLRDWTNGTTQVKHLPLDDEAEAVYAMYKNNTLHSIMVINMAPYDYTLSASLQVRPEKKYSFQVPTSCAGIGVVQRLLANGSHAVTGVTWSGLSYNYELQEGKPVLLGNVTKDEITWVGQDGVFNVNVSESSAAMVRLEG</sequence>
<name>R7YXQ2_CONA1</name>
<dbReference type="OMA" id="WTYESAG"/>
<accession>R7YXQ2</accession>
<dbReference type="Gene3D" id="2.60.40.1180">
    <property type="entry name" value="Golgi alpha-mannosidase II"/>
    <property type="match status" value="1"/>
</dbReference>
<dbReference type="InterPro" id="IPR052974">
    <property type="entry name" value="GH79_Enzymes"/>
</dbReference>
<dbReference type="PANTHER" id="PTHR36183:SF2">
    <property type="entry name" value="BETA-GLUCURONIDASE C-TERMINAL DOMAIN-CONTAINING PROTEIN"/>
    <property type="match status" value="1"/>
</dbReference>
<keyword evidence="3" id="KW-1185">Reference proteome</keyword>
<evidence type="ECO:0000313" key="3">
    <source>
        <dbReference type="Proteomes" id="UP000016924"/>
    </source>
</evidence>
<dbReference type="Pfam" id="PF16862">
    <property type="entry name" value="Glyco_hydro_79C"/>
    <property type="match status" value="1"/>
</dbReference>
<dbReference type="AlphaFoldDB" id="R7YXQ2"/>
<reference evidence="3" key="1">
    <citation type="submission" date="2012-06" db="EMBL/GenBank/DDBJ databases">
        <title>The genome sequence of Coniosporium apollinis CBS 100218.</title>
        <authorList>
            <consortium name="The Broad Institute Genome Sequencing Platform"/>
            <person name="Cuomo C."/>
            <person name="Gorbushina A."/>
            <person name="Noack S."/>
            <person name="Walker B."/>
            <person name="Young S.K."/>
            <person name="Zeng Q."/>
            <person name="Gargeya S."/>
            <person name="Fitzgerald M."/>
            <person name="Haas B."/>
            <person name="Abouelleil A."/>
            <person name="Alvarado L."/>
            <person name="Arachchi H.M."/>
            <person name="Berlin A.M."/>
            <person name="Chapman S.B."/>
            <person name="Goldberg J."/>
            <person name="Griggs A."/>
            <person name="Gujja S."/>
            <person name="Hansen M."/>
            <person name="Howarth C."/>
            <person name="Imamovic A."/>
            <person name="Larimer J."/>
            <person name="McCowan C."/>
            <person name="Montmayeur A."/>
            <person name="Murphy C."/>
            <person name="Neiman D."/>
            <person name="Pearson M."/>
            <person name="Priest M."/>
            <person name="Roberts A."/>
            <person name="Saif S."/>
            <person name="Shea T."/>
            <person name="Sisk P."/>
            <person name="Sykes S."/>
            <person name="Wortman J."/>
            <person name="Nusbaum C."/>
            <person name="Birren B."/>
        </authorList>
    </citation>
    <scope>NUCLEOTIDE SEQUENCE [LARGE SCALE GENOMIC DNA]</scope>
    <source>
        <strain evidence="3">CBS 100218</strain>
    </source>
</reference>
<dbReference type="PANTHER" id="PTHR36183">
    <property type="entry name" value="BETA-GLUCURONIDASE"/>
    <property type="match status" value="1"/>
</dbReference>
<protein>
    <recommendedName>
        <fullName evidence="1">Beta-glucuronidase C-terminal domain-containing protein</fullName>
    </recommendedName>
</protein>
<feature type="domain" description="Beta-glucuronidase C-terminal" evidence="1">
    <location>
        <begin position="93"/>
        <end position="203"/>
    </location>
</feature>
<dbReference type="InterPro" id="IPR031728">
    <property type="entry name" value="GlcAase_C"/>
</dbReference>
<proteinExistence type="predicted"/>
<dbReference type="Gene3D" id="3.20.20.80">
    <property type="entry name" value="Glycosidases"/>
    <property type="match status" value="1"/>
</dbReference>
<dbReference type="InterPro" id="IPR013780">
    <property type="entry name" value="Glyco_hydro_b"/>
</dbReference>
<dbReference type="HOGENOM" id="CLU_1320825_0_0_1"/>
<organism evidence="2 3">
    <name type="scientific">Coniosporium apollinis (strain CBS 100218)</name>
    <name type="common">Rock-inhabiting black yeast</name>
    <dbReference type="NCBI Taxonomy" id="1168221"/>
    <lineage>
        <taxon>Eukaryota</taxon>
        <taxon>Fungi</taxon>
        <taxon>Dikarya</taxon>
        <taxon>Ascomycota</taxon>
        <taxon>Pezizomycotina</taxon>
        <taxon>Dothideomycetes</taxon>
        <taxon>Dothideomycetes incertae sedis</taxon>
        <taxon>Coniosporium</taxon>
    </lineage>
</organism>
<dbReference type="RefSeq" id="XP_007782037.1">
    <property type="nucleotide sequence ID" value="XM_007783847.1"/>
</dbReference>
<dbReference type="GeneID" id="19903277"/>